<proteinExistence type="predicted"/>
<dbReference type="OrthoDB" id="3758478at2759"/>
<evidence type="ECO:0000313" key="3">
    <source>
        <dbReference type="Proteomes" id="UP000639643"/>
    </source>
</evidence>
<sequence>MNSRSKLLEIAHQLIDAFNAWDEDQILACRTEDCVHEFWPSGLGHDNAAARANFAATKETFRRFHVDVVDHVEDAAASRVVLFAHASMDTPKGEMLLDYVLLLDISEAEGKISRIVQMNHPRFV</sequence>
<organism evidence="2 3">
    <name type="scientific">Colletotrichum musicola</name>
    <dbReference type="NCBI Taxonomy" id="2175873"/>
    <lineage>
        <taxon>Eukaryota</taxon>
        <taxon>Fungi</taxon>
        <taxon>Dikarya</taxon>
        <taxon>Ascomycota</taxon>
        <taxon>Pezizomycotina</taxon>
        <taxon>Sordariomycetes</taxon>
        <taxon>Hypocreomycetidae</taxon>
        <taxon>Glomerellales</taxon>
        <taxon>Glomerellaceae</taxon>
        <taxon>Colletotrichum</taxon>
        <taxon>Colletotrichum orchidearum species complex</taxon>
    </lineage>
</organism>
<protein>
    <recommendedName>
        <fullName evidence="1">SnoaL-like domain-containing protein</fullName>
    </recommendedName>
</protein>
<dbReference type="AlphaFoldDB" id="A0A8H6IN07"/>
<dbReference type="Gene3D" id="3.10.450.50">
    <property type="match status" value="1"/>
</dbReference>
<keyword evidence="3" id="KW-1185">Reference proteome</keyword>
<feature type="domain" description="SnoaL-like" evidence="1">
    <location>
        <begin position="12"/>
        <end position="114"/>
    </location>
</feature>
<dbReference type="Proteomes" id="UP000639643">
    <property type="component" value="Unassembled WGS sequence"/>
</dbReference>
<dbReference type="PANTHER" id="PTHR39598:SF1">
    <property type="entry name" value="AUSTINOID BIOSYNTHESIS CLUSTERS PROTEIN F-RELATED"/>
    <property type="match status" value="1"/>
</dbReference>
<dbReference type="SUPFAM" id="SSF54427">
    <property type="entry name" value="NTF2-like"/>
    <property type="match status" value="1"/>
</dbReference>
<dbReference type="PANTHER" id="PTHR39598">
    <property type="entry name" value="AUSTINOL SYNTHESIS PROTEIN F-RELATED"/>
    <property type="match status" value="1"/>
</dbReference>
<reference evidence="2" key="1">
    <citation type="journal article" date="2020" name="Phytopathology">
        <title>Genome Sequence Resources of Colletotrichum truncatum, C. plurivorum, C. musicola, and C. sojae: Four Species Pathogenic to Soybean (Glycine max).</title>
        <authorList>
            <person name="Rogerio F."/>
            <person name="Boufleur T.R."/>
            <person name="Ciampi-Guillardi M."/>
            <person name="Sukno S.A."/>
            <person name="Thon M.R."/>
            <person name="Massola Junior N.S."/>
            <person name="Baroncelli R."/>
        </authorList>
    </citation>
    <scope>NUCLEOTIDE SEQUENCE</scope>
    <source>
        <strain evidence="2">LFN0074</strain>
    </source>
</reference>
<name>A0A8H6IN07_9PEZI</name>
<dbReference type="InterPro" id="IPR050977">
    <property type="entry name" value="Fungal_Meroterpenoid_Isomerase"/>
</dbReference>
<comment type="caution">
    <text evidence="2">The sequence shown here is derived from an EMBL/GenBank/DDBJ whole genome shotgun (WGS) entry which is preliminary data.</text>
</comment>
<accession>A0A8H6IN07</accession>
<evidence type="ECO:0000259" key="1">
    <source>
        <dbReference type="Pfam" id="PF12680"/>
    </source>
</evidence>
<dbReference type="InterPro" id="IPR032710">
    <property type="entry name" value="NTF2-like_dom_sf"/>
</dbReference>
<dbReference type="EMBL" id="WIGM01001925">
    <property type="protein sequence ID" value="KAF6786592.1"/>
    <property type="molecule type" value="Genomic_DNA"/>
</dbReference>
<gene>
    <name evidence="2" type="ORF">CMUS01_16501</name>
</gene>
<dbReference type="Pfam" id="PF12680">
    <property type="entry name" value="SnoaL_2"/>
    <property type="match status" value="1"/>
</dbReference>
<dbReference type="InterPro" id="IPR037401">
    <property type="entry name" value="SnoaL-like"/>
</dbReference>
<evidence type="ECO:0000313" key="2">
    <source>
        <dbReference type="EMBL" id="KAF6786592.1"/>
    </source>
</evidence>